<name>A0A2U3QFE1_9BACT</name>
<feature type="chain" id="PRO_5015403410" evidence="1">
    <location>
        <begin position="25"/>
        <end position="124"/>
    </location>
</feature>
<accession>A0A2U3QFE1</accession>
<evidence type="ECO:0000313" key="2">
    <source>
        <dbReference type="EMBL" id="SPQ00065.1"/>
    </source>
</evidence>
<protein>
    <submittedName>
        <fullName evidence="2">Uncharacterized protein</fullName>
    </submittedName>
</protein>
<dbReference type="Proteomes" id="UP000245125">
    <property type="component" value="Unassembled WGS sequence"/>
</dbReference>
<keyword evidence="1" id="KW-0732">Signal</keyword>
<evidence type="ECO:0000256" key="1">
    <source>
        <dbReference type="SAM" id="SignalP"/>
    </source>
</evidence>
<evidence type="ECO:0000313" key="3">
    <source>
        <dbReference type="Proteomes" id="UP000245125"/>
    </source>
</evidence>
<feature type="signal peptide" evidence="1">
    <location>
        <begin position="1"/>
        <end position="24"/>
    </location>
</feature>
<reference evidence="3" key="1">
    <citation type="submission" date="2018-03" db="EMBL/GenBank/DDBJ databases">
        <authorList>
            <person name="Zecchin S."/>
        </authorList>
    </citation>
    <scope>NUCLEOTIDE SEQUENCE [LARGE SCALE GENOMIC DNA]</scope>
</reference>
<organism evidence="2 3">
    <name type="scientific">Candidatus Sulfobium mesophilum</name>
    <dbReference type="NCBI Taxonomy" id="2016548"/>
    <lineage>
        <taxon>Bacteria</taxon>
        <taxon>Pseudomonadati</taxon>
        <taxon>Nitrospirota</taxon>
        <taxon>Nitrospiria</taxon>
        <taxon>Nitrospirales</taxon>
        <taxon>Nitrospiraceae</taxon>
        <taxon>Candidatus Sulfobium</taxon>
    </lineage>
</organism>
<dbReference type="AlphaFoldDB" id="A0A2U3QFE1"/>
<proteinExistence type="predicted"/>
<keyword evidence="3" id="KW-1185">Reference proteome</keyword>
<sequence length="124" mass="12827">MKKGLLFLFSLVLIETFASFPSVAAALADPCAEATVIVDVVNIAEDNPLSSPENLTEVASYDLESSGAVVGRGISKYTSQSFGALTFVASEETVIVVALSLTVFGQSSNTVVGITGARGLLPVR</sequence>
<gene>
    <name evidence="2" type="ORF">NBG4_160030</name>
</gene>
<dbReference type="EMBL" id="OUUY01000060">
    <property type="protein sequence ID" value="SPQ00065.1"/>
    <property type="molecule type" value="Genomic_DNA"/>
</dbReference>